<dbReference type="Proteomes" id="UP000682111">
    <property type="component" value="Unassembled WGS sequence"/>
</dbReference>
<keyword evidence="1" id="KW-0812">Transmembrane</keyword>
<comment type="caution">
    <text evidence="2">The sequence shown here is derived from an EMBL/GenBank/DDBJ whole genome shotgun (WGS) entry which is preliminary data.</text>
</comment>
<protein>
    <submittedName>
        <fullName evidence="2">Uncharacterized protein</fullName>
    </submittedName>
</protein>
<keyword evidence="1" id="KW-0472">Membrane</keyword>
<dbReference type="EMBL" id="BORC01000011">
    <property type="protein sequence ID" value="GIN64192.1"/>
    <property type="molecule type" value="Genomic_DNA"/>
</dbReference>
<dbReference type="RefSeq" id="WP_095314119.1">
    <property type="nucleotide sequence ID" value="NZ_BORC01000011.1"/>
</dbReference>
<evidence type="ECO:0000256" key="1">
    <source>
        <dbReference type="SAM" id="Phobius"/>
    </source>
</evidence>
<gene>
    <name evidence="2" type="ORF">J27TS8_41850</name>
</gene>
<feature type="transmembrane region" description="Helical" evidence="1">
    <location>
        <begin position="12"/>
        <end position="33"/>
    </location>
</feature>
<dbReference type="OrthoDB" id="2890462at2"/>
<feature type="transmembrane region" description="Helical" evidence="1">
    <location>
        <begin position="53"/>
        <end position="73"/>
    </location>
</feature>
<sequence length="185" mass="21439">MEKNYETKHIFLAIALVIAIFAPIFYFFLPQTIADIVHNKDDVFFVAVPDENFTIFAIGYGFICLASSILFLFNIRKLSIAISILCLILAFCIFYIGSQYYQTLAASTISYSPLFTLKKETYSWDEVTQIIHYRSENGDISEYEFVFADGNQMKINDNHYFQHVSYKFSKKLHEKGLTVELILIK</sequence>
<evidence type="ECO:0000313" key="3">
    <source>
        <dbReference type="Proteomes" id="UP000682111"/>
    </source>
</evidence>
<dbReference type="AlphaFoldDB" id="A0A920BW87"/>
<keyword evidence="3" id="KW-1185">Reference proteome</keyword>
<proteinExistence type="predicted"/>
<name>A0A920BW87_9BACI</name>
<organism evidence="2 3">
    <name type="scientific">Robertmurraya siralis</name>
    <dbReference type="NCBI Taxonomy" id="77777"/>
    <lineage>
        <taxon>Bacteria</taxon>
        <taxon>Bacillati</taxon>
        <taxon>Bacillota</taxon>
        <taxon>Bacilli</taxon>
        <taxon>Bacillales</taxon>
        <taxon>Bacillaceae</taxon>
        <taxon>Robertmurraya</taxon>
    </lineage>
</organism>
<feature type="transmembrane region" description="Helical" evidence="1">
    <location>
        <begin position="80"/>
        <end position="101"/>
    </location>
</feature>
<evidence type="ECO:0000313" key="2">
    <source>
        <dbReference type="EMBL" id="GIN64192.1"/>
    </source>
</evidence>
<reference evidence="2" key="1">
    <citation type="submission" date="2021-03" db="EMBL/GenBank/DDBJ databases">
        <title>Antimicrobial resistance genes in bacteria isolated from Japanese honey, and their potential for conferring macrolide and lincosamide resistance in the American foulbrood pathogen Paenibacillus larvae.</title>
        <authorList>
            <person name="Okamoto M."/>
            <person name="Kumagai M."/>
            <person name="Kanamori H."/>
            <person name="Takamatsu D."/>
        </authorList>
    </citation>
    <scope>NUCLEOTIDE SEQUENCE</scope>
    <source>
        <strain evidence="2">J27TS8</strain>
    </source>
</reference>
<accession>A0A920BW87</accession>
<keyword evidence="1" id="KW-1133">Transmembrane helix</keyword>